<keyword evidence="2" id="KW-1185">Reference proteome</keyword>
<dbReference type="AlphaFoldDB" id="A0A1M7IKV6"/>
<reference evidence="1 2" key="1">
    <citation type="submission" date="2016-11" db="EMBL/GenBank/DDBJ databases">
        <authorList>
            <person name="Jaros S."/>
            <person name="Januszkiewicz K."/>
            <person name="Wedrychowicz H."/>
        </authorList>
    </citation>
    <scope>NUCLEOTIDE SEQUENCE [LARGE SCALE GENOMIC DNA]</scope>
    <source>
        <strain evidence="1 2">DSM 15930</strain>
    </source>
</reference>
<gene>
    <name evidence="1" type="ORF">SAMN02746066_01926</name>
</gene>
<evidence type="ECO:0000313" key="2">
    <source>
        <dbReference type="Proteomes" id="UP000184038"/>
    </source>
</evidence>
<accession>A0A1M7IKV6</accession>
<dbReference type="EMBL" id="FRCP01000009">
    <property type="protein sequence ID" value="SHM41350.1"/>
    <property type="molecule type" value="Genomic_DNA"/>
</dbReference>
<protein>
    <submittedName>
        <fullName evidence="1">Uncharacterized protein</fullName>
    </submittedName>
</protein>
<proteinExistence type="predicted"/>
<dbReference type="STRING" id="1120996.SAMN02746066_01926"/>
<sequence>MVRVSKAARKTCLHQFAHIKLDECYVERSSMSNCMKSLVLRLCIVEPYVPLRTESKRERVASELRLP</sequence>
<name>A0A1M7IKV6_9FIRM</name>
<organism evidence="1 2">
    <name type="scientific">Anaerosporobacter mobilis DSM 15930</name>
    <dbReference type="NCBI Taxonomy" id="1120996"/>
    <lineage>
        <taxon>Bacteria</taxon>
        <taxon>Bacillati</taxon>
        <taxon>Bacillota</taxon>
        <taxon>Clostridia</taxon>
        <taxon>Lachnospirales</taxon>
        <taxon>Lachnospiraceae</taxon>
        <taxon>Anaerosporobacter</taxon>
    </lineage>
</organism>
<evidence type="ECO:0000313" key="1">
    <source>
        <dbReference type="EMBL" id="SHM41350.1"/>
    </source>
</evidence>
<dbReference type="Proteomes" id="UP000184038">
    <property type="component" value="Unassembled WGS sequence"/>
</dbReference>